<dbReference type="Proteomes" id="UP000288674">
    <property type="component" value="Segment"/>
</dbReference>
<gene>
    <name evidence="1" type="ORF">pW4_6</name>
</gene>
<sequence>MKTCIYCGDIVSFKGHGEITCIDCIKKLKKEEPKPKTPIVTVIGRGYPTRHLINELNKIKVKVEKL</sequence>
<proteinExistence type="predicted"/>
<evidence type="ECO:0000313" key="2">
    <source>
        <dbReference type="Proteomes" id="UP000288674"/>
    </source>
</evidence>
<protein>
    <submittedName>
        <fullName evidence="1">Uncharacterized protein</fullName>
    </submittedName>
</protein>
<dbReference type="EMBL" id="MK288022">
    <property type="protein sequence ID" value="AZU99029.1"/>
    <property type="molecule type" value="Genomic_DNA"/>
</dbReference>
<keyword evidence="2" id="KW-1185">Reference proteome</keyword>
<name>A0A3Q9R7X3_9CAUD</name>
<reference evidence="1 2" key="1">
    <citation type="submission" date="2018-12" db="EMBL/GenBank/DDBJ databases">
        <title>Characterization of novel siphovirus infecting Emetic Bacillus cereus.</title>
        <authorList>
            <person name="Hu X."/>
            <person name="Wan X."/>
            <person name="Geng P."/>
            <person name="Yuan Z."/>
        </authorList>
    </citation>
    <scope>NUCLEOTIDE SEQUENCE [LARGE SCALE GENOMIC DNA]</scope>
</reference>
<evidence type="ECO:0000313" key="1">
    <source>
        <dbReference type="EMBL" id="AZU99029.1"/>
    </source>
</evidence>
<organism evidence="1 2">
    <name type="scientific">Bacillus phage pW4</name>
    <dbReference type="NCBI Taxonomy" id="2500560"/>
    <lineage>
        <taxon>Viruses</taxon>
        <taxon>Duplodnaviria</taxon>
        <taxon>Heunggongvirae</taxon>
        <taxon>Uroviricota</taxon>
        <taxon>Caudoviricetes</taxon>
        <taxon>Sejongvirinae</taxon>
        <taxon>Yihwangvirus</taxon>
        <taxon>Yihwangvirus pW4</taxon>
    </lineage>
</organism>
<accession>A0A3Q9R7X3</accession>